<organism evidence="7 8">
    <name type="scientific">Bacillus seohaeanensis</name>
    <dbReference type="NCBI Taxonomy" id="284580"/>
    <lineage>
        <taxon>Bacteria</taxon>
        <taxon>Bacillati</taxon>
        <taxon>Bacillota</taxon>
        <taxon>Bacilli</taxon>
        <taxon>Bacillales</taxon>
        <taxon>Bacillaceae</taxon>
        <taxon>Bacillus</taxon>
    </lineage>
</organism>
<feature type="binding site" evidence="4">
    <location>
        <begin position="152"/>
        <end position="153"/>
    </location>
    <ligand>
        <name>S-methyl-5'-thioadenosine</name>
        <dbReference type="ChEBI" id="CHEBI:17509"/>
    </ligand>
</feature>
<feature type="active site" description="Proton acceptor" evidence="4 5">
    <location>
        <position position="170"/>
    </location>
</feature>
<dbReference type="GO" id="GO:0004766">
    <property type="term" value="F:spermidine synthase activity"/>
    <property type="evidence" value="ECO:0007669"/>
    <property type="project" value="UniProtKB-EC"/>
</dbReference>
<keyword evidence="2 4" id="KW-0808">Transferase</keyword>
<evidence type="ECO:0000313" key="8">
    <source>
        <dbReference type="Proteomes" id="UP001597506"/>
    </source>
</evidence>
<dbReference type="InterPro" id="IPR001045">
    <property type="entry name" value="Spermi_synthase"/>
</dbReference>
<gene>
    <name evidence="4 7" type="primary">speE</name>
    <name evidence="7" type="ORF">ACFSUL_00425</name>
</gene>
<dbReference type="Gene3D" id="3.40.50.150">
    <property type="entry name" value="Vaccinia Virus protein VP39"/>
    <property type="match status" value="1"/>
</dbReference>
<keyword evidence="8" id="KW-1185">Reference proteome</keyword>
<evidence type="ECO:0000256" key="2">
    <source>
        <dbReference type="ARBA" id="ARBA00022679"/>
    </source>
</evidence>
<dbReference type="EC" id="2.5.1.16" evidence="4"/>
<evidence type="ECO:0000256" key="1">
    <source>
        <dbReference type="ARBA" id="ARBA00007867"/>
    </source>
</evidence>
<comment type="subunit">
    <text evidence="4">Homodimer or homotetramer.</text>
</comment>
<keyword evidence="3 4" id="KW-0620">Polyamine biosynthesis</keyword>
<dbReference type="PANTHER" id="PTHR11558:SF11">
    <property type="entry name" value="SPERMIDINE SYNTHASE"/>
    <property type="match status" value="1"/>
</dbReference>
<comment type="caution">
    <text evidence="7">The sequence shown here is derived from an EMBL/GenBank/DDBJ whole genome shotgun (WGS) entry which is preliminary data.</text>
</comment>
<dbReference type="CDD" id="cd02440">
    <property type="entry name" value="AdoMet_MTases"/>
    <property type="match status" value="1"/>
</dbReference>
<dbReference type="NCBIfam" id="NF037959">
    <property type="entry name" value="MFS_SpdSyn"/>
    <property type="match status" value="1"/>
</dbReference>
<evidence type="ECO:0000313" key="7">
    <source>
        <dbReference type="EMBL" id="MFD2679207.1"/>
    </source>
</evidence>
<dbReference type="Pfam" id="PF01564">
    <property type="entry name" value="Spermine_synth"/>
    <property type="match status" value="1"/>
</dbReference>
<dbReference type="InterPro" id="IPR029063">
    <property type="entry name" value="SAM-dependent_MTases_sf"/>
</dbReference>
<dbReference type="PROSITE" id="PS51006">
    <property type="entry name" value="PABS_2"/>
    <property type="match status" value="1"/>
</dbReference>
<proteinExistence type="inferred from homology"/>
<feature type="binding site" evidence="4">
    <location>
        <position position="46"/>
    </location>
    <ligand>
        <name>S-methyl-5'-thioadenosine</name>
        <dbReference type="ChEBI" id="CHEBI:17509"/>
    </ligand>
</feature>
<comment type="caution">
    <text evidence="4">Lacks conserved residue(s) required for the propagation of feature annotation.</text>
</comment>
<evidence type="ECO:0000256" key="4">
    <source>
        <dbReference type="HAMAP-Rule" id="MF_00198"/>
    </source>
</evidence>
<reference evidence="8" key="1">
    <citation type="journal article" date="2019" name="Int. J. Syst. Evol. Microbiol.">
        <title>The Global Catalogue of Microorganisms (GCM) 10K type strain sequencing project: providing services to taxonomists for standard genome sequencing and annotation.</title>
        <authorList>
            <consortium name="The Broad Institute Genomics Platform"/>
            <consortium name="The Broad Institute Genome Sequencing Center for Infectious Disease"/>
            <person name="Wu L."/>
            <person name="Ma J."/>
        </authorList>
    </citation>
    <scope>NUCLEOTIDE SEQUENCE [LARGE SCALE GENOMIC DNA]</scope>
    <source>
        <strain evidence="8">KCTC 3913</strain>
    </source>
</reference>
<feature type="binding site" evidence="4">
    <location>
        <position position="101"/>
    </location>
    <ligand>
        <name>spermidine</name>
        <dbReference type="ChEBI" id="CHEBI:57834"/>
    </ligand>
</feature>
<dbReference type="InterPro" id="IPR030374">
    <property type="entry name" value="PABS"/>
</dbReference>
<dbReference type="HAMAP" id="MF_00198">
    <property type="entry name" value="Spermidine_synth"/>
    <property type="match status" value="1"/>
</dbReference>
<dbReference type="Gene3D" id="2.30.140.10">
    <property type="entry name" value="Spermidine synthase, tetramerisation domain"/>
    <property type="match status" value="1"/>
</dbReference>
<evidence type="ECO:0000256" key="5">
    <source>
        <dbReference type="PROSITE-ProRule" id="PRU00354"/>
    </source>
</evidence>
<dbReference type="RefSeq" id="WP_377931648.1">
    <property type="nucleotide sequence ID" value="NZ_JBHUMF010000001.1"/>
</dbReference>
<dbReference type="NCBIfam" id="TIGR00417">
    <property type="entry name" value="speE"/>
    <property type="match status" value="1"/>
</dbReference>
<comment type="catalytic activity">
    <reaction evidence="4">
        <text>S-adenosyl 3-(methylsulfanyl)propylamine + putrescine = S-methyl-5'-thioadenosine + spermidine + H(+)</text>
        <dbReference type="Rhea" id="RHEA:12721"/>
        <dbReference type="ChEBI" id="CHEBI:15378"/>
        <dbReference type="ChEBI" id="CHEBI:17509"/>
        <dbReference type="ChEBI" id="CHEBI:57443"/>
        <dbReference type="ChEBI" id="CHEBI:57834"/>
        <dbReference type="ChEBI" id="CHEBI:326268"/>
        <dbReference type="EC" id="2.5.1.16"/>
    </reaction>
</comment>
<evidence type="ECO:0000256" key="3">
    <source>
        <dbReference type="ARBA" id="ARBA00023115"/>
    </source>
</evidence>
<name>A0ABW5RNQ9_9BACI</name>
<comment type="similarity">
    <text evidence="1 4">Belongs to the spermidine/spermine synthase family.</text>
</comment>
<keyword evidence="4" id="KW-0745">Spermidine biosynthesis</keyword>
<sequence>MADKKPLSGYRKDKGVLWISSYVGNARVKMDYKIKALLHYEQSPFQEISIVDTKGFGKMLVLDGTPQVSTGEGFIYNEMISHIPIVTHPNPKKVAMIGGGDCGPAREAMKYKGIEQIDVVELDPRVTELCRKWLTPNSYYENDQRFTMIHRDGYEWIQEQKGKYDVLMIDRPDPVGQAKKLFSSDFYKSVYDGITDDGVVVFQSGSPYYNVSTLKGTVKNLSKLFPIVKTYLATIPLFPCGLWSFTIASKKWDPLEANINKLQHQDTQYISPEIFTSSFVLPKYVEKIVEASSE</sequence>
<dbReference type="Proteomes" id="UP001597506">
    <property type="component" value="Unassembled WGS sequence"/>
</dbReference>
<dbReference type="PANTHER" id="PTHR11558">
    <property type="entry name" value="SPERMIDINE/SPERMINE SYNTHASE"/>
    <property type="match status" value="1"/>
</dbReference>
<dbReference type="InterPro" id="IPR035246">
    <property type="entry name" value="Spermidine_synt_N"/>
</dbReference>
<feature type="domain" description="PABS" evidence="6">
    <location>
        <begin position="16"/>
        <end position="250"/>
    </location>
</feature>
<dbReference type="SUPFAM" id="SSF53335">
    <property type="entry name" value="S-adenosyl-L-methionine-dependent methyltransferases"/>
    <property type="match status" value="1"/>
</dbReference>
<dbReference type="Pfam" id="PF17284">
    <property type="entry name" value="Spermine_synt_N"/>
    <property type="match status" value="1"/>
</dbReference>
<accession>A0ABW5RNQ9</accession>
<comment type="pathway">
    <text evidence="4">Amine and polyamine biosynthesis; spermidine biosynthesis; spermidine from putrescine: step 1/1.</text>
</comment>
<dbReference type="InterPro" id="IPR037163">
    <property type="entry name" value="Spermidine_synt_N_sf"/>
</dbReference>
<evidence type="ECO:0000259" key="6">
    <source>
        <dbReference type="PROSITE" id="PS51006"/>
    </source>
</evidence>
<protein>
    <recommendedName>
        <fullName evidence="4">Polyamine aminopropyltransferase</fullName>
    </recommendedName>
    <alternativeName>
        <fullName evidence="4">Putrescine aminopropyltransferase</fullName>
        <shortName evidence="4">PAPT</shortName>
    </alternativeName>
    <alternativeName>
        <fullName evidence="4">Spermidine synthase</fullName>
        <shortName evidence="4">SPDS</shortName>
        <shortName evidence="4">SPDSY</shortName>
        <ecNumber evidence="4">2.5.1.16</ecNumber>
    </alternativeName>
</protein>
<dbReference type="EMBL" id="JBHUMF010000001">
    <property type="protein sequence ID" value="MFD2679207.1"/>
    <property type="molecule type" value="Genomic_DNA"/>
</dbReference>
<feature type="binding site" evidence="4">
    <location>
        <position position="121"/>
    </location>
    <ligand>
        <name>S-methyl-5'-thioadenosine</name>
        <dbReference type="ChEBI" id="CHEBI:17509"/>
    </ligand>
</feature>
<comment type="function">
    <text evidence="4">Catalyzes the irreversible transfer of a propylamine group from the amino donor S-adenosylmethioninamine (decarboxy-AdoMet) to putrescine (1,4-diaminobutane) to yield spermidine.</text>
</comment>
<dbReference type="NCBIfam" id="NF002010">
    <property type="entry name" value="PRK00811.1"/>
    <property type="match status" value="1"/>
</dbReference>